<dbReference type="Proteomes" id="UP000265520">
    <property type="component" value="Unassembled WGS sequence"/>
</dbReference>
<reference evidence="1 2" key="1">
    <citation type="journal article" date="2018" name="Front. Plant Sci.">
        <title>Red Clover (Trifolium pratense) and Zigzag Clover (T. medium) - A Picture of Genomic Similarities and Differences.</title>
        <authorList>
            <person name="Dluhosova J."/>
            <person name="Istvanek J."/>
            <person name="Nedelnik J."/>
            <person name="Repkova J."/>
        </authorList>
    </citation>
    <scope>NUCLEOTIDE SEQUENCE [LARGE SCALE GENOMIC DNA]</scope>
    <source>
        <strain evidence="2">cv. 10/8</strain>
        <tissue evidence="1">Leaf</tissue>
    </source>
</reference>
<name>A0A392R204_9FABA</name>
<organism evidence="1 2">
    <name type="scientific">Trifolium medium</name>
    <dbReference type="NCBI Taxonomy" id="97028"/>
    <lineage>
        <taxon>Eukaryota</taxon>
        <taxon>Viridiplantae</taxon>
        <taxon>Streptophyta</taxon>
        <taxon>Embryophyta</taxon>
        <taxon>Tracheophyta</taxon>
        <taxon>Spermatophyta</taxon>
        <taxon>Magnoliopsida</taxon>
        <taxon>eudicotyledons</taxon>
        <taxon>Gunneridae</taxon>
        <taxon>Pentapetalae</taxon>
        <taxon>rosids</taxon>
        <taxon>fabids</taxon>
        <taxon>Fabales</taxon>
        <taxon>Fabaceae</taxon>
        <taxon>Papilionoideae</taxon>
        <taxon>50 kb inversion clade</taxon>
        <taxon>NPAAA clade</taxon>
        <taxon>Hologalegina</taxon>
        <taxon>IRL clade</taxon>
        <taxon>Trifolieae</taxon>
        <taxon>Trifolium</taxon>
    </lineage>
</organism>
<feature type="non-terminal residue" evidence="1">
    <location>
        <position position="1"/>
    </location>
</feature>
<dbReference type="EMBL" id="LXQA010173568">
    <property type="protein sequence ID" value="MCI29575.1"/>
    <property type="molecule type" value="Genomic_DNA"/>
</dbReference>
<proteinExistence type="predicted"/>
<sequence length="55" mass="6215">TFLRGAQTFLRGAQQPGRKWKELCVAQGPGEKAVRGAAELRVAQRPVQFCRKRDF</sequence>
<dbReference type="AlphaFoldDB" id="A0A392R204"/>
<keyword evidence="2" id="KW-1185">Reference proteome</keyword>
<protein>
    <submittedName>
        <fullName evidence="1">Uncharacterized protein</fullName>
    </submittedName>
</protein>
<comment type="caution">
    <text evidence="1">The sequence shown here is derived from an EMBL/GenBank/DDBJ whole genome shotgun (WGS) entry which is preliminary data.</text>
</comment>
<evidence type="ECO:0000313" key="2">
    <source>
        <dbReference type="Proteomes" id="UP000265520"/>
    </source>
</evidence>
<evidence type="ECO:0000313" key="1">
    <source>
        <dbReference type="EMBL" id="MCI29575.1"/>
    </source>
</evidence>
<accession>A0A392R204</accession>